<name>A0A6L5GQV6_9FIRM</name>
<evidence type="ECO:0000259" key="3">
    <source>
        <dbReference type="SMART" id="SM00563"/>
    </source>
</evidence>
<comment type="caution">
    <text evidence="4">The sequence shown here is derived from an EMBL/GenBank/DDBJ whole genome shotgun (WGS) entry which is preliminary data.</text>
</comment>
<dbReference type="EMBL" id="VOGB01000004">
    <property type="protein sequence ID" value="MQM72635.1"/>
    <property type="molecule type" value="Genomic_DNA"/>
</dbReference>
<evidence type="ECO:0000256" key="1">
    <source>
        <dbReference type="ARBA" id="ARBA00022679"/>
    </source>
</evidence>
<dbReference type="CDD" id="cd07989">
    <property type="entry name" value="LPLAT_AGPAT-like"/>
    <property type="match status" value="1"/>
</dbReference>
<feature type="domain" description="Phospholipid/glycerol acyltransferase" evidence="3">
    <location>
        <begin position="34"/>
        <end position="149"/>
    </location>
</feature>
<keyword evidence="1" id="KW-0808">Transferase</keyword>
<dbReference type="GO" id="GO:0006654">
    <property type="term" value="P:phosphatidic acid biosynthetic process"/>
    <property type="evidence" value="ECO:0007669"/>
    <property type="project" value="TreeGrafter"/>
</dbReference>
<keyword evidence="5" id="KW-1185">Reference proteome</keyword>
<evidence type="ECO:0000313" key="4">
    <source>
        <dbReference type="EMBL" id="MQM72635.1"/>
    </source>
</evidence>
<keyword evidence="2 4" id="KW-0012">Acyltransferase</keyword>
<dbReference type="SMART" id="SM00563">
    <property type="entry name" value="PlsC"/>
    <property type="match status" value="1"/>
</dbReference>
<dbReference type="PANTHER" id="PTHR10434">
    <property type="entry name" value="1-ACYL-SN-GLYCEROL-3-PHOSPHATE ACYLTRANSFERASE"/>
    <property type="match status" value="1"/>
</dbReference>
<organism evidence="4 5">
    <name type="scientific">Candidatus Pseudoramibacter fermentans</name>
    <dbReference type="NCBI Taxonomy" id="2594427"/>
    <lineage>
        <taxon>Bacteria</taxon>
        <taxon>Bacillati</taxon>
        <taxon>Bacillota</taxon>
        <taxon>Clostridia</taxon>
        <taxon>Eubacteriales</taxon>
        <taxon>Eubacteriaceae</taxon>
        <taxon>Pseudoramibacter</taxon>
    </lineage>
</organism>
<protein>
    <submittedName>
        <fullName evidence="4">1-acyl-sn-glycerol-3-phosphate acyltransferase</fullName>
    </submittedName>
</protein>
<sequence>MIYRIAHVLFNIVNFFWLNITVEGVENVPKNSRAVICPNHMYWYDPLLIDTLLKHPVRPVNFMAKAEIFSNKFVNWILKEVHVFPVERHKVSMTTLRTAMGILNDDKLLGIFPEGTRVKPGQKVKPADGFIFFALKTHSPIVPVHIQGSYKFRGKIKVVFGKPIELTEYYGKRLTAKENEALGQQILDQIYSL</sequence>
<evidence type="ECO:0000313" key="5">
    <source>
        <dbReference type="Proteomes" id="UP000473648"/>
    </source>
</evidence>
<gene>
    <name evidence="4" type="ORF">FRC53_04270</name>
</gene>
<reference evidence="4" key="1">
    <citation type="journal article" date="2020" name="Appl. Environ. Microbiol.">
        <title>Medium-Chain Fatty Acid Synthesis by 'Candidatus Weimeria bifida' gen. nov., sp. nov., and 'Candidatus Pseudoramibacter fermentans' sp. nov.</title>
        <authorList>
            <person name="Scarborough M.J."/>
            <person name="Myers K.S."/>
            <person name="Donohue T.J."/>
            <person name="Noguera D.R."/>
        </authorList>
    </citation>
    <scope>NUCLEOTIDE SEQUENCE</scope>
    <source>
        <strain evidence="4">EUB1.1</strain>
    </source>
</reference>
<accession>A0A6L5GQV6</accession>
<proteinExistence type="predicted"/>
<evidence type="ECO:0000256" key="2">
    <source>
        <dbReference type="ARBA" id="ARBA00023315"/>
    </source>
</evidence>
<dbReference type="Proteomes" id="UP000473648">
    <property type="component" value="Unassembled WGS sequence"/>
</dbReference>
<dbReference type="GO" id="GO:0003841">
    <property type="term" value="F:1-acylglycerol-3-phosphate O-acyltransferase activity"/>
    <property type="evidence" value="ECO:0007669"/>
    <property type="project" value="TreeGrafter"/>
</dbReference>
<dbReference type="PANTHER" id="PTHR10434:SF11">
    <property type="entry name" value="1-ACYL-SN-GLYCEROL-3-PHOSPHATE ACYLTRANSFERASE"/>
    <property type="match status" value="1"/>
</dbReference>
<dbReference type="AlphaFoldDB" id="A0A6L5GQV6"/>
<dbReference type="Pfam" id="PF01553">
    <property type="entry name" value="Acyltransferase"/>
    <property type="match status" value="1"/>
</dbReference>
<dbReference type="InterPro" id="IPR002123">
    <property type="entry name" value="Plipid/glycerol_acylTrfase"/>
</dbReference>
<dbReference type="SUPFAM" id="SSF69593">
    <property type="entry name" value="Glycerol-3-phosphate (1)-acyltransferase"/>
    <property type="match status" value="1"/>
</dbReference>